<proteinExistence type="predicted"/>
<dbReference type="Proteomes" id="UP000003835">
    <property type="component" value="Unassembled WGS sequence"/>
</dbReference>
<evidence type="ECO:0000313" key="1">
    <source>
        <dbReference type="EMBL" id="EDX74959.1"/>
    </source>
</evidence>
<sequence length="43" mass="5120">MSQKPSDLSCWFLRVHQDGISLKVKRSIGEVAEFWKRDRYHGK</sequence>
<dbReference type="HOGENOM" id="CLU_3232139_0_0_3"/>
<dbReference type="RefSeq" id="WP_006101779.1">
    <property type="nucleotide sequence ID" value="NZ_DS989851.1"/>
</dbReference>
<dbReference type="EMBL" id="DS989851">
    <property type="protein sequence ID" value="EDX74959.1"/>
    <property type="molecule type" value="Genomic_DNA"/>
</dbReference>
<evidence type="ECO:0000313" key="2">
    <source>
        <dbReference type="Proteomes" id="UP000003835"/>
    </source>
</evidence>
<reference evidence="1 2" key="1">
    <citation type="submission" date="2008-07" db="EMBL/GenBank/DDBJ databases">
        <authorList>
            <person name="Tandeau de Marsac N."/>
            <person name="Ferriera S."/>
            <person name="Johnson J."/>
            <person name="Kravitz S."/>
            <person name="Beeson K."/>
            <person name="Sutton G."/>
            <person name="Rogers Y.-H."/>
            <person name="Friedman R."/>
            <person name="Frazier M."/>
            <person name="Venter J.C."/>
        </authorList>
    </citation>
    <scope>NUCLEOTIDE SEQUENCE [LARGE SCALE GENOMIC DNA]</scope>
    <source>
        <strain evidence="1 2">PCC 7420</strain>
    </source>
</reference>
<organism evidence="1 2">
    <name type="scientific">Coleofasciculus chthonoplastes PCC 7420</name>
    <dbReference type="NCBI Taxonomy" id="118168"/>
    <lineage>
        <taxon>Bacteria</taxon>
        <taxon>Bacillati</taxon>
        <taxon>Cyanobacteriota</taxon>
        <taxon>Cyanophyceae</taxon>
        <taxon>Coleofasciculales</taxon>
        <taxon>Coleofasciculaceae</taxon>
        <taxon>Coleofasciculus</taxon>
    </lineage>
</organism>
<gene>
    <name evidence="1" type="ORF">MC7420_833</name>
</gene>
<protein>
    <submittedName>
        <fullName evidence="1">Uncharacterized protein</fullName>
    </submittedName>
</protein>
<dbReference type="AlphaFoldDB" id="B4VT62"/>
<keyword evidence="2" id="KW-1185">Reference proteome</keyword>
<accession>B4VT62</accession>
<name>B4VT62_9CYAN</name>